<evidence type="ECO:0000256" key="5">
    <source>
        <dbReference type="SAM" id="Phobius"/>
    </source>
</evidence>
<keyword evidence="3 5" id="KW-1133">Transmembrane helix</keyword>
<dbReference type="PANTHER" id="PTHR10846">
    <property type="entry name" value="SODIUM/POTASSIUM/CALCIUM EXCHANGER"/>
    <property type="match status" value="1"/>
</dbReference>
<dbReference type="Pfam" id="PF01699">
    <property type="entry name" value="Na_Ca_ex"/>
    <property type="match status" value="2"/>
</dbReference>
<feature type="transmembrane region" description="Helical" evidence="5">
    <location>
        <begin position="129"/>
        <end position="147"/>
    </location>
</feature>
<feature type="transmembrane region" description="Helical" evidence="5">
    <location>
        <begin position="71"/>
        <end position="94"/>
    </location>
</feature>
<dbReference type="NCBIfam" id="TIGR00367">
    <property type="entry name" value="calcium/sodium antiporter"/>
    <property type="match status" value="1"/>
</dbReference>
<comment type="subcellular location">
    <subcellularLocation>
        <location evidence="1">Membrane</location>
        <topology evidence="1">Multi-pass membrane protein</topology>
    </subcellularLocation>
</comment>
<dbReference type="InterPro" id="IPR004837">
    <property type="entry name" value="NaCa_Exmemb"/>
</dbReference>
<accession>G8QUS3</accession>
<feature type="transmembrane region" description="Helical" evidence="5">
    <location>
        <begin position="240"/>
        <end position="258"/>
    </location>
</feature>
<dbReference type="GO" id="GO:0005886">
    <property type="term" value="C:plasma membrane"/>
    <property type="evidence" value="ECO:0007669"/>
    <property type="project" value="TreeGrafter"/>
</dbReference>
<dbReference type="RefSeq" id="WP_014271221.1">
    <property type="nucleotide sequence ID" value="NC_016633.1"/>
</dbReference>
<keyword evidence="4 5" id="KW-0472">Membrane</keyword>
<evidence type="ECO:0000313" key="7">
    <source>
        <dbReference type="EMBL" id="AEV30381.1"/>
    </source>
</evidence>
<evidence type="ECO:0000256" key="2">
    <source>
        <dbReference type="ARBA" id="ARBA00022692"/>
    </source>
</evidence>
<dbReference type="EMBL" id="CP003155">
    <property type="protein sequence ID" value="AEV30381.1"/>
    <property type="molecule type" value="Genomic_DNA"/>
</dbReference>
<dbReference type="eggNOG" id="COG0530">
    <property type="taxonomic scope" value="Bacteria"/>
</dbReference>
<feature type="domain" description="Sodium/calcium exchanger membrane region" evidence="6">
    <location>
        <begin position="7"/>
        <end position="144"/>
    </location>
</feature>
<dbReference type="InterPro" id="IPR044880">
    <property type="entry name" value="NCX_ion-bd_dom_sf"/>
</dbReference>
<dbReference type="OrthoDB" id="9794225at2"/>
<dbReference type="PANTHER" id="PTHR10846:SF8">
    <property type="entry name" value="INNER MEMBRANE PROTEIN YRBG"/>
    <property type="match status" value="1"/>
</dbReference>
<dbReference type="Proteomes" id="UP000005632">
    <property type="component" value="Chromosome"/>
</dbReference>
<reference evidence="7 8" key="1">
    <citation type="submission" date="2011-11" db="EMBL/GenBank/DDBJ databases">
        <title>Complete sequence of Spirochaeta sp. grapes.</title>
        <authorList>
            <consortium name="US DOE Joint Genome Institute"/>
            <person name="Lucas S."/>
            <person name="Han J."/>
            <person name="Lapidus A."/>
            <person name="Cheng J.-F."/>
            <person name="Goodwin L."/>
            <person name="Pitluck S."/>
            <person name="Peters L."/>
            <person name="Ovchinnikova G."/>
            <person name="Munk A.C."/>
            <person name="Detter J.C."/>
            <person name="Han C."/>
            <person name="Tapia R."/>
            <person name="Land M."/>
            <person name="Hauser L."/>
            <person name="Kyrpides N."/>
            <person name="Ivanova N."/>
            <person name="Pagani I."/>
            <person name="Ritalahtilisa K."/>
            <person name="Loeffler F."/>
            <person name="Woyke T."/>
        </authorList>
    </citation>
    <scope>NUCLEOTIDE SEQUENCE [LARGE SCALE GENOMIC DNA]</scope>
    <source>
        <strain evidence="8">ATCC BAA-1885 / DSM 22778 / Grapes</strain>
    </source>
</reference>
<dbReference type="GO" id="GO:0008273">
    <property type="term" value="F:calcium, potassium:sodium antiporter activity"/>
    <property type="evidence" value="ECO:0007669"/>
    <property type="project" value="TreeGrafter"/>
</dbReference>
<feature type="transmembrane region" description="Helical" evidence="5">
    <location>
        <begin position="273"/>
        <end position="290"/>
    </location>
</feature>
<evidence type="ECO:0000256" key="3">
    <source>
        <dbReference type="ARBA" id="ARBA00022989"/>
    </source>
</evidence>
<dbReference type="KEGG" id="sgp:SpiGrapes_2620"/>
<feature type="domain" description="Sodium/calcium exchanger membrane region" evidence="6">
    <location>
        <begin position="172"/>
        <end position="315"/>
    </location>
</feature>
<evidence type="ECO:0000259" key="6">
    <source>
        <dbReference type="Pfam" id="PF01699"/>
    </source>
</evidence>
<feature type="transmembrane region" description="Helical" evidence="5">
    <location>
        <begin position="204"/>
        <end position="228"/>
    </location>
</feature>
<feature type="transmembrane region" description="Helical" evidence="5">
    <location>
        <begin position="167"/>
        <end position="184"/>
    </location>
</feature>
<evidence type="ECO:0000313" key="8">
    <source>
        <dbReference type="Proteomes" id="UP000005632"/>
    </source>
</evidence>
<proteinExistence type="predicted"/>
<keyword evidence="2 5" id="KW-0812">Transmembrane</keyword>
<dbReference type="HOGENOM" id="CLU_007948_0_1_12"/>
<gene>
    <name evidence="7" type="ordered locus">SpiGrapes_2620</name>
</gene>
<dbReference type="AlphaFoldDB" id="G8QUS3"/>
<keyword evidence="8" id="KW-1185">Reference proteome</keyword>
<evidence type="ECO:0000256" key="1">
    <source>
        <dbReference type="ARBA" id="ARBA00004141"/>
    </source>
</evidence>
<dbReference type="STRING" id="158190.SpiGrapes_2620"/>
<dbReference type="InterPro" id="IPR004481">
    <property type="entry name" value="K/Na/Ca-exchanger"/>
</dbReference>
<evidence type="ECO:0000256" key="4">
    <source>
        <dbReference type="ARBA" id="ARBA00023136"/>
    </source>
</evidence>
<dbReference type="GO" id="GO:0005262">
    <property type="term" value="F:calcium channel activity"/>
    <property type="evidence" value="ECO:0007669"/>
    <property type="project" value="TreeGrafter"/>
</dbReference>
<protein>
    <submittedName>
        <fullName evidence="7">K+dependent Na+ exchanger related-protein</fullName>
    </submittedName>
</protein>
<sequence length="316" mass="33866">MSQMVMYVAFVGGLVLIIKGGDWFVDAASYVAEASGVPKFVVGATVVSFATTLPELMVSSLAMMQGKVDMALGNIVGSVTVNTSFILPLSILFLSVSVKRKDNFNLKVLLFLLSEIVLFAISLTRGASMVKSLALVVMFILYIIENIHSAKKKNEPNDELAKDQKTIILNLAKFFVGLFGIVYGSRLLVDNGSEIARSLGISEAFIALTAISIGTSLPELVTAVSAIIKKEAALSVGNIFGANTLDIVMIIPVCSFIANKTQGVPLPISEMTVIRDLPVCIAVSLVATIPTMIKGKFYKWQGVLLLVMYGAYLTLL</sequence>
<dbReference type="Gene3D" id="1.20.1420.30">
    <property type="entry name" value="NCX, central ion-binding region"/>
    <property type="match status" value="1"/>
</dbReference>
<name>G8QUS3_SPHPG</name>
<organism evidence="7 8">
    <name type="scientific">Sphaerochaeta pleomorpha (strain ATCC BAA-1885 / DSM 22778 / Grapes)</name>
    <dbReference type="NCBI Taxonomy" id="158190"/>
    <lineage>
        <taxon>Bacteria</taxon>
        <taxon>Pseudomonadati</taxon>
        <taxon>Spirochaetota</taxon>
        <taxon>Spirochaetia</taxon>
        <taxon>Spirochaetales</taxon>
        <taxon>Sphaerochaetaceae</taxon>
        <taxon>Sphaerochaeta</taxon>
    </lineage>
</organism>
<dbReference type="GO" id="GO:0006874">
    <property type="term" value="P:intracellular calcium ion homeostasis"/>
    <property type="evidence" value="ECO:0007669"/>
    <property type="project" value="TreeGrafter"/>
</dbReference>